<evidence type="ECO:0000313" key="5">
    <source>
        <dbReference type="Proteomes" id="UP000256486"/>
    </source>
</evidence>
<gene>
    <name evidence="4" type="ORF">B7R54_01095</name>
</gene>
<feature type="domain" description="ANTAR" evidence="3">
    <location>
        <begin position="164"/>
        <end position="225"/>
    </location>
</feature>
<keyword evidence="5" id="KW-1185">Reference proteome</keyword>
<keyword evidence="2" id="KW-0804">Transcription</keyword>
<dbReference type="EMBL" id="NBWZ01000001">
    <property type="protein sequence ID" value="RFA07965.1"/>
    <property type="molecule type" value="Genomic_DNA"/>
</dbReference>
<dbReference type="InterPro" id="IPR003018">
    <property type="entry name" value="GAF"/>
</dbReference>
<protein>
    <recommendedName>
        <fullName evidence="3">ANTAR domain-containing protein</fullName>
    </recommendedName>
</protein>
<keyword evidence="1" id="KW-0805">Transcription regulation</keyword>
<accession>A0A3E0VE83</accession>
<dbReference type="AlphaFoldDB" id="A0A3E0VE83"/>
<dbReference type="GO" id="GO:0003723">
    <property type="term" value="F:RNA binding"/>
    <property type="evidence" value="ECO:0007669"/>
    <property type="project" value="InterPro"/>
</dbReference>
<dbReference type="Gene3D" id="3.30.450.40">
    <property type="match status" value="1"/>
</dbReference>
<dbReference type="Pfam" id="PF13185">
    <property type="entry name" value="GAF_2"/>
    <property type="match status" value="1"/>
</dbReference>
<dbReference type="OrthoDB" id="7466251at2"/>
<dbReference type="PROSITE" id="PS50921">
    <property type="entry name" value="ANTAR"/>
    <property type="match status" value="1"/>
</dbReference>
<dbReference type="SMART" id="SM01012">
    <property type="entry name" value="ANTAR"/>
    <property type="match status" value="1"/>
</dbReference>
<dbReference type="InterPro" id="IPR029016">
    <property type="entry name" value="GAF-like_dom_sf"/>
</dbReference>
<evidence type="ECO:0000256" key="2">
    <source>
        <dbReference type="ARBA" id="ARBA00023163"/>
    </source>
</evidence>
<dbReference type="Gene3D" id="1.10.10.10">
    <property type="entry name" value="Winged helix-like DNA-binding domain superfamily/Winged helix DNA-binding domain"/>
    <property type="match status" value="1"/>
</dbReference>
<name>A0A3E0VE83_9MICO</name>
<dbReference type="InterPro" id="IPR036388">
    <property type="entry name" value="WH-like_DNA-bd_sf"/>
</dbReference>
<evidence type="ECO:0000256" key="1">
    <source>
        <dbReference type="ARBA" id="ARBA00023015"/>
    </source>
</evidence>
<proteinExistence type="predicted"/>
<dbReference type="Proteomes" id="UP000256486">
    <property type="component" value="Unassembled WGS sequence"/>
</dbReference>
<sequence>MTGTHEGSRGAQADEPQNPVLSEWQRELLAPFLKALPITGLSLSVSGYSGQESTLAVSDATATELSELQFARGQGPHWKVLATGRPVLVPDVAASAGEWPLFGEALAGLPVGAIFAFPLRIGAAVVGVVDLYSSVPGGLDVRQAQTAAGLAQAATGTAVRRATESANDDAPHPSSPVPETRREVQQATGMILAQLDVSATDAFYRLRMHAFSNGRSLQSVALDVIARSIDFRDLE</sequence>
<evidence type="ECO:0000313" key="4">
    <source>
        <dbReference type="EMBL" id="RFA07965.1"/>
    </source>
</evidence>
<comment type="caution">
    <text evidence="4">The sequence shown here is derived from an EMBL/GenBank/DDBJ whole genome shotgun (WGS) entry which is preliminary data.</text>
</comment>
<organism evidence="4 5">
    <name type="scientific">Subtercola boreus</name>
    <dbReference type="NCBI Taxonomy" id="120213"/>
    <lineage>
        <taxon>Bacteria</taxon>
        <taxon>Bacillati</taxon>
        <taxon>Actinomycetota</taxon>
        <taxon>Actinomycetes</taxon>
        <taxon>Micrococcales</taxon>
        <taxon>Microbacteriaceae</taxon>
        <taxon>Subtercola</taxon>
    </lineage>
</organism>
<dbReference type="Pfam" id="PF03861">
    <property type="entry name" value="ANTAR"/>
    <property type="match status" value="1"/>
</dbReference>
<reference evidence="4 5" key="1">
    <citation type="submission" date="2017-04" db="EMBL/GenBank/DDBJ databases">
        <title>Comparative genome analysis of Subtercola boreus.</title>
        <authorList>
            <person name="Cho Y.-J."/>
            <person name="Cho A."/>
            <person name="Kim O.-S."/>
            <person name="Lee J.-I."/>
        </authorList>
    </citation>
    <scope>NUCLEOTIDE SEQUENCE [LARGE SCALE GENOMIC DNA]</scope>
    <source>
        <strain evidence="4 5">K300</strain>
    </source>
</reference>
<dbReference type="InterPro" id="IPR005561">
    <property type="entry name" value="ANTAR"/>
</dbReference>
<evidence type="ECO:0000259" key="3">
    <source>
        <dbReference type="PROSITE" id="PS50921"/>
    </source>
</evidence>
<dbReference type="RefSeq" id="WP_116413384.1">
    <property type="nucleotide sequence ID" value="NZ_NBWZ01000001.1"/>
</dbReference>
<dbReference type="SUPFAM" id="SSF55781">
    <property type="entry name" value="GAF domain-like"/>
    <property type="match status" value="1"/>
</dbReference>